<name>A0ACB5QK63_9BURK</name>
<dbReference type="Proteomes" id="UP001055013">
    <property type="component" value="Unassembled WGS sequence"/>
</dbReference>
<reference evidence="1" key="1">
    <citation type="submission" date="2021-09" db="EMBL/GenBank/DDBJ databases">
        <title>Isolation and characterization of 3-chlorobenzoate degrading bacteria from soils in Shizuoka.</title>
        <authorList>
            <person name="Ifat A."/>
            <person name="Ogawa N."/>
            <person name="Kimbara K."/>
            <person name="Moriuchi R."/>
            <person name="Dohra H."/>
            <person name="Shintani M."/>
        </authorList>
    </citation>
    <scope>NUCLEOTIDE SEQUENCE</scope>
    <source>
        <strain evidence="1">19CS2-2</strain>
    </source>
</reference>
<protein>
    <submittedName>
        <fullName evidence="1">Uncharacterized protein</fullName>
    </submittedName>
</protein>
<accession>A0ACB5QK63</accession>
<dbReference type="EMBL" id="BPUR01000001">
    <property type="protein sequence ID" value="GJH15015.1"/>
    <property type="molecule type" value="Genomic_DNA"/>
</dbReference>
<organism evidence="1 2">
    <name type="scientific">Caballeronia novacaledonica</name>
    <dbReference type="NCBI Taxonomy" id="1544861"/>
    <lineage>
        <taxon>Bacteria</taxon>
        <taxon>Pseudomonadati</taxon>
        <taxon>Pseudomonadota</taxon>
        <taxon>Betaproteobacteria</taxon>
        <taxon>Burkholderiales</taxon>
        <taxon>Burkholderiaceae</taxon>
        <taxon>Caballeronia</taxon>
    </lineage>
</organism>
<proteinExistence type="predicted"/>
<gene>
    <name evidence="1" type="ORF">CBA19CS22_00755</name>
</gene>
<comment type="caution">
    <text evidence="1">The sequence shown here is derived from an EMBL/GenBank/DDBJ whole genome shotgun (WGS) entry which is preliminary data.</text>
</comment>
<keyword evidence="2" id="KW-1185">Reference proteome</keyword>
<sequence length="80" mass="8942">MLKPVISPEQFVEKVNAKLKERAERDPSVRGARLRFDPDVADAAHAGGYASEPYELNGIVADAEHEVLRDFDVSIPPRRQ</sequence>
<evidence type="ECO:0000313" key="1">
    <source>
        <dbReference type="EMBL" id="GJH15015.1"/>
    </source>
</evidence>
<evidence type="ECO:0000313" key="2">
    <source>
        <dbReference type="Proteomes" id="UP001055013"/>
    </source>
</evidence>